<dbReference type="PROSITE" id="PS51257">
    <property type="entry name" value="PROKAR_LIPOPROTEIN"/>
    <property type="match status" value="1"/>
</dbReference>
<keyword evidence="3" id="KW-1185">Reference proteome</keyword>
<organism evidence="2 3">
    <name type="scientific">Cuscuta epithymum</name>
    <dbReference type="NCBI Taxonomy" id="186058"/>
    <lineage>
        <taxon>Eukaryota</taxon>
        <taxon>Viridiplantae</taxon>
        <taxon>Streptophyta</taxon>
        <taxon>Embryophyta</taxon>
        <taxon>Tracheophyta</taxon>
        <taxon>Spermatophyta</taxon>
        <taxon>Magnoliopsida</taxon>
        <taxon>eudicotyledons</taxon>
        <taxon>Gunneridae</taxon>
        <taxon>Pentapetalae</taxon>
        <taxon>asterids</taxon>
        <taxon>lamiids</taxon>
        <taxon>Solanales</taxon>
        <taxon>Convolvulaceae</taxon>
        <taxon>Cuscuteae</taxon>
        <taxon>Cuscuta</taxon>
        <taxon>Cuscuta subgen. Cuscuta</taxon>
    </lineage>
</organism>
<evidence type="ECO:0000313" key="3">
    <source>
        <dbReference type="Proteomes" id="UP001152523"/>
    </source>
</evidence>
<keyword evidence="1" id="KW-0472">Membrane</keyword>
<name>A0AAV0C6U5_9ASTE</name>
<protein>
    <submittedName>
        <fullName evidence="2">Uncharacterized protein</fullName>
    </submittedName>
</protein>
<comment type="caution">
    <text evidence="2">The sequence shown here is derived from an EMBL/GenBank/DDBJ whole genome shotgun (WGS) entry which is preliminary data.</text>
</comment>
<dbReference type="Proteomes" id="UP001152523">
    <property type="component" value="Unassembled WGS sequence"/>
</dbReference>
<accession>A0AAV0C6U5</accession>
<proteinExistence type="predicted"/>
<keyword evidence="1" id="KW-1133">Transmembrane helix</keyword>
<dbReference type="AlphaFoldDB" id="A0AAV0C6U5"/>
<keyword evidence="1" id="KW-0812">Transmembrane</keyword>
<reference evidence="2" key="1">
    <citation type="submission" date="2022-07" db="EMBL/GenBank/DDBJ databases">
        <authorList>
            <person name="Macas J."/>
            <person name="Novak P."/>
            <person name="Neumann P."/>
        </authorList>
    </citation>
    <scope>NUCLEOTIDE SEQUENCE</scope>
</reference>
<feature type="transmembrane region" description="Helical" evidence="1">
    <location>
        <begin position="12"/>
        <end position="32"/>
    </location>
</feature>
<dbReference type="EMBL" id="CAMAPF010000017">
    <property type="protein sequence ID" value="CAH9070310.1"/>
    <property type="molecule type" value="Genomic_DNA"/>
</dbReference>
<gene>
    <name evidence="2" type="ORF">CEPIT_LOCUS3388</name>
</gene>
<evidence type="ECO:0000256" key="1">
    <source>
        <dbReference type="SAM" id="Phobius"/>
    </source>
</evidence>
<sequence length="100" mass="12181">MLLFSLKQIYYISIFHIFASSCVFFSEIMFALRDRRMTRDKQFSNRKEWEFGFKLGSRFNPKFQNQDLCVSWKRLITKWMILYDIFSHKEENLTTTKAVS</sequence>
<evidence type="ECO:0000313" key="2">
    <source>
        <dbReference type="EMBL" id="CAH9070310.1"/>
    </source>
</evidence>